<sequence>MRHGASTGRDNVTSEGDCISISASSESARLFLDECISNIDIPTRECYSNGQTAEGTLLFTNTACLTHDDQTHIEREISGSARLKKGPDALPPSTSSEQIIHQSSLTENQQKIRNSLISQPLEQKPVVQAALPHQTAIQQPTPDLQTTHGVHAGTIEHLERTAELFSMSTYPEIKIENSNLAIPSLTLNGARNQKFSGNSGVPKLELSLEGKTVDSPDYETIPSKSSPSDRRVRDLSASSRDSPSDLADILGVSVQPHATGNFSNQGGKSHEPQQIPEKVRQENPLNETSPTQVMEKMFADFDGTYLDQNLSNDHRSGVSYGNRRLGTDSSQKLSISDRLSRASSEMDQQMVYYPAPVPTMLNLPKRLSQKPQSISPNNRKSQLVSRNVVTRNMTTSQPEAAKQEKLSNAQGNGNLSLNPSDVISNTETQRPTRNVGNLPPQLRASNFFEQKNLSKEVFELKDQSAVATLNSILDASAYAPVCAFTDHTFAGNLGVEVYGKNTANSRLTSLQVSGIDKNRNGPWAHPGRLKNKSHEKNGAFQAIYQPQPSLTKSSIDDESKSVNKDSTSQPDPLKEDLYSVQSPEEHDPDEQDSEDEQLDDEIYHGAPTTLLAELQMRKQRQKQRTQPLTKTFPNGIHSTLLELDKAIQTEQKTRRKCRTVLAWEEPAILQVQDDEDVPLAILYSNKATMNHPLGLLEQHALEENESLSQRRNRLRGRLTAPPPITPKNDTFALPSDLEEETLKDRARRLKAMKTSPIKPVFDEPVYRTFEQYESPSHQKEKESGKASAIPIDTEEGETLGQRRKRLQAERELGMRDFSGTLKKQQQPPIQTLNSRKSMAELLSDNPQLNTQPSLNYEMHTGGLLAMHEKQATLRSASMYNLKNFQSLSVVVQNKQNSSQNLKSTSYIQGTGTSMPLKQPNVASTNSILNANNSALGKTLGNNTALASGLPSSNVDVGVESNFHPSKIYIPSPPVQGHLKKMSLGMMPTSKTPSSPAIEQGQMDRVERWRQSVQPLSKPTA</sequence>
<dbReference type="Proteomes" id="UP000283383">
    <property type="component" value="Unassembled WGS sequence"/>
</dbReference>
<gene>
    <name evidence="2" type="ORF">GcM3_062016</name>
</gene>
<evidence type="ECO:0000313" key="3">
    <source>
        <dbReference type="Proteomes" id="UP000283383"/>
    </source>
</evidence>
<feature type="region of interest" description="Disordered" evidence="1">
    <location>
        <begin position="985"/>
        <end position="1020"/>
    </location>
</feature>
<feature type="region of interest" description="Disordered" evidence="1">
    <location>
        <begin position="513"/>
        <end position="597"/>
    </location>
</feature>
<feature type="region of interest" description="Disordered" evidence="1">
    <location>
        <begin position="368"/>
        <end position="387"/>
    </location>
</feature>
<dbReference type="STRING" id="62708.A0A420IVU1"/>
<proteinExistence type="predicted"/>
<feature type="compositionally biased region" description="Basic and acidic residues" evidence="1">
    <location>
        <begin position="554"/>
        <end position="563"/>
    </location>
</feature>
<feature type="compositionally biased region" description="Polar residues" evidence="1">
    <location>
        <begin position="256"/>
        <end position="267"/>
    </location>
</feature>
<feature type="region of interest" description="Disordered" evidence="1">
    <location>
        <begin position="395"/>
        <end position="441"/>
    </location>
</feature>
<name>A0A420IVU1_9PEZI</name>
<comment type="caution">
    <text evidence="2">The sequence shown here is derived from an EMBL/GenBank/DDBJ whole genome shotgun (WGS) entry which is preliminary data.</text>
</comment>
<dbReference type="AlphaFoldDB" id="A0A420IVU1"/>
<feature type="compositionally biased region" description="Polar residues" evidence="1">
    <location>
        <begin position="1010"/>
        <end position="1020"/>
    </location>
</feature>
<feature type="compositionally biased region" description="Acidic residues" evidence="1">
    <location>
        <begin position="586"/>
        <end position="597"/>
    </location>
</feature>
<feature type="compositionally biased region" description="Polar residues" evidence="1">
    <location>
        <begin position="544"/>
        <end position="553"/>
    </location>
</feature>
<accession>A0A420IVU1</accession>
<feature type="compositionally biased region" description="Polar residues" evidence="1">
    <location>
        <begin position="369"/>
        <end position="387"/>
    </location>
</feature>
<feature type="region of interest" description="Disordered" evidence="1">
    <location>
        <begin position="195"/>
        <end position="288"/>
    </location>
</feature>
<keyword evidence="3" id="KW-1185">Reference proteome</keyword>
<feature type="region of interest" description="Disordered" evidence="1">
    <location>
        <begin position="310"/>
        <end position="333"/>
    </location>
</feature>
<evidence type="ECO:0000313" key="2">
    <source>
        <dbReference type="EMBL" id="RKF78640.1"/>
    </source>
</evidence>
<feature type="compositionally biased region" description="Polar residues" evidence="1">
    <location>
        <begin position="406"/>
        <end position="435"/>
    </location>
</feature>
<evidence type="ECO:0000256" key="1">
    <source>
        <dbReference type="SAM" id="MobiDB-lite"/>
    </source>
</evidence>
<organism evidence="2 3">
    <name type="scientific">Golovinomyces cichoracearum</name>
    <dbReference type="NCBI Taxonomy" id="62708"/>
    <lineage>
        <taxon>Eukaryota</taxon>
        <taxon>Fungi</taxon>
        <taxon>Dikarya</taxon>
        <taxon>Ascomycota</taxon>
        <taxon>Pezizomycotina</taxon>
        <taxon>Leotiomycetes</taxon>
        <taxon>Erysiphales</taxon>
        <taxon>Erysiphaceae</taxon>
        <taxon>Golovinomyces</taxon>
    </lineage>
</organism>
<reference evidence="2 3" key="1">
    <citation type="journal article" date="2018" name="BMC Genomics">
        <title>Comparative genome analyses reveal sequence features reflecting distinct modes of host-adaptation between dicot and monocot powdery mildew.</title>
        <authorList>
            <person name="Wu Y."/>
            <person name="Ma X."/>
            <person name="Pan Z."/>
            <person name="Kale S.D."/>
            <person name="Song Y."/>
            <person name="King H."/>
            <person name="Zhang Q."/>
            <person name="Presley C."/>
            <person name="Deng X."/>
            <person name="Wei C.I."/>
            <person name="Xiao S."/>
        </authorList>
    </citation>
    <scope>NUCLEOTIDE SEQUENCE [LARGE SCALE GENOMIC DNA]</scope>
    <source>
        <strain evidence="2">UMSG3</strain>
    </source>
</reference>
<protein>
    <submittedName>
        <fullName evidence="2">Uncharacterized protein</fullName>
    </submittedName>
</protein>
<dbReference type="EMBL" id="MCBQ01006259">
    <property type="protein sequence ID" value="RKF78640.1"/>
    <property type="molecule type" value="Genomic_DNA"/>
</dbReference>